<comment type="caution">
    <text evidence="3">The sequence shown here is derived from an EMBL/GenBank/DDBJ whole genome shotgun (WGS) entry which is preliminary data.</text>
</comment>
<dbReference type="PANTHER" id="PTHR31642:SF289">
    <property type="entry name" value="SPERMIDINE HYDROXYCINNAMOYL TRANSFERASE"/>
    <property type="match status" value="1"/>
</dbReference>
<feature type="transmembrane region" description="Helical" evidence="2">
    <location>
        <begin position="297"/>
        <end position="321"/>
    </location>
</feature>
<dbReference type="Gene3D" id="3.30.559.10">
    <property type="entry name" value="Chloramphenicol acetyltransferase-like domain"/>
    <property type="match status" value="1"/>
</dbReference>
<dbReference type="InterPro" id="IPR023213">
    <property type="entry name" value="CAT-like_dom_sf"/>
</dbReference>
<keyword evidence="2" id="KW-0812">Transmembrane</keyword>
<proteinExistence type="inferred from homology"/>
<keyword evidence="2" id="KW-1133">Transmembrane helix</keyword>
<keyword evidence="2" id="KW-0472">Membrane</keyword>
<dbReference type="PANTHER" id="PTHR31642">
    <property type="entry name" value="TRICHOTHECENE 3-O-ACETYLTRANSFERASE"/>
    <property type="match status" value="1"/>
</dbReference>
<dbReference type="EMBL" id="JRKL02001896">
    <property type="protein sequence ID" value="KAF3961458.1"/>
    <property type="molecule type" value="Genomic_DNA"/>
</dbReference>
<evidence type="ECO:0000313" key="4">
    <source>
        <dbReference type="Proteomes" id="UP000737018"/>
    </source>
</evidence>
<dbReference type="Proteomes" id="UP000737018">
    <property type="component" value="Unassembled WGS sequence"/>
</dbReference>
<sequence length="542" mass="60927">MLKLTREQVEVLKKRANQDVVGVTTIRPYSRYEAIAGHMWRCACKVRAVDSHNSQSTRARLAVDIRNRLKPSLPERYFGNATLGTVTPICLYKDLLSKPLSYSAGKLREATERMDDEYIRSALDFISSQKDVSGLRSNFQIQGYSEAPFLGNPNISLGSWIGLPFYDADFGWGKPIYVGPAALLHMDGFRFEFLGDGCFDWGLGVGLAVVVLNGCDWVWVWVWVWHCRLKLVHCRLLRHRWYVCICSLHQNLAPIFTTLQGIIPRGLRVEALIKFIHEKFDCSWQVIWSCLLHGIPMFSSVTAVVDAVLMLLGSIISYVSARLLILEPHKPHYMLYVLIACTSCVQGACAVVTATISKLFPSLDFSFWFLDFVLPRLHYERLFNSRGAAFACGGPKLIRILYYPVCSCGKSMPMPTRVNDKVCDLKIVAEGMVGLLWMEFYENLSWWSVVGGTDGWQLVANRWRQGAVAKLMAAVIVPQIGGGGGSCSIKELKGLRMLSLWSFSFPLQTQQLATHEGVVVHNQPMASDIGLKLGWDLHLVHN</sequence>
<accession>A0A8J4R0F9</accession>
<organism evidence="3 4">
    <name type="scientific">Castanea mollissima</name>
    <name type="common">Chinese chestnut</name>
    <dbReference type="NCBI Taxonomy" id="60419"/>
    <lineage>
        <taxon>Eukaryota</taxon>
        <taxon>Viridiplantae</taxon>
        <taxon>Streptophyta</taxon>
        <taxon>Embryophyta</taxon>
        <taxon>Tracheophyta</taxon>
        <taxon>Spermatophyta</taxon>
        <taxon>Magnoliopsida</taxon>
        <taxon>eudicotyledons</taxon>
        <taxon>Gunneridae</taxon>
        <taxon>Pentapetalae</taxon>
        <taxon>rosids</taxon>
        <taxon>fabids</taxon>
        <taxon>Fagales</taxon>
        <taxon>Fagaceae</taxon>
        <taxon>Castanea</taxon>
    </lineage>
</organism>
<evidence type="ECO:0000256" key="1">
    <source>
        <dbReference type="ARBA" id="ARBA00009861"/>
    </source>
</evidence>
<evidence type="ECO:0000313" key="3">
    <source>
        <dbReference type="EMBL" id="KAF3961458.1"/>
    </source>
</evidence>
<dbReference type="InterPro" id="IPR050317">
    <property type="entry name" value="Plant_Fungal_Acyltransferase"/>
</dbReference>
<name>A0A8J4R0F9_9ROSI</name>
<gene>
    <name evidence="3" type="ORF">CMV_013920</name>
</gene>
<dbReference type="GO" id="GO:0016747">
    <property type="term" value="F:acyltransferase activity, transferring groups other than amino-acyl groups"/>
    <property type="evidence" value="ECO:0007669"/>
    <property type="project" value="TreeGrafter"/>
</dbReference>
<comment type="similarity">
    <text evidence="1">Belongs to the plant acyltransferase family.</text>
</comment>
<dbReference type="AlphaFoldDB" id="A0A8J4R0F9"/>
<feature type="transmembrane region" description="Helical" evidence="2">
    <location>
        <begin position="333"/>
        <end position="356"/>
    </location>
</feature>
<dbReference type="Pfam" id="PF02458">
    <property type="entry name" value="Transferase"/>
    <property type="match status" value="1"/>
</dbReference>
<dbReference type="OrthoDB" id="671439at2759"/>
<keyword evidence="4" id="KW-1185">Reference proteome</keyword>
<reference evidence="3" key="1">
    <citation type="submission" date="2020-03" db="EMBL/GenBank/DDBJ databases">
        <title>Castanea mollissima Vanexum genome sequencing.</title>
        <authorList>
            <person name="Staton M."/>
        </authorList>
    </citation>
    <scope>NUCLEOTIDE SEQUENCE</scope>
    <source>
        <tissue evidence="3">Leaf</tissue>
    </source>
</reference>
<evidence type="ECO:0000256" key="2">
    <source>
        <dbReference type="SAM" id="Phobius"/>
    </source>
</evidence>
<protein>
    <submittedName>
        <fullName evidence="3">Uncharacterized protein</fullName>
    </submittedName>
</protein>